<geneLocation type="plasmid" evidence="2">
    <name>pSa44-CIP</name>
</geneLocation>
<organism evidence="1">
    <name type="scientific">Salmonella enterica subsp. enterica serovar London</name>
    <dbReference type="NCBI Taxonomy" id="149390"/>
    <lineage>
        <taxon>Bacteria</taxon>
        <taxon>Pseudomonadati</taxon>
        <taxon>Pseudomonadota</taxon>
        <taxon>Gammaproteobacteria</taxon>
        <taxon>Enterobacterales</taxon>
        <taxon>Enterobacteriaceae</taxon>
        <taxon>Salmonella</taxon>
    </lineage>
</organism>
<evidence type="ECO:0000313" key="1">
    <source>
        <dbReference type="EMBL" id="AZF85571.1"/>
    </source>
</evidence>
<sequence length="32" mass="3513">MTPLLGHSITYRIAVGSQRAKGVHFANSADQW</sequence>
<evidence type="ECO:0000313" key="2">
    <source>
        <dbReference type="EMBL" id="AZF85738.1"/>
    </source>
</evidence>
<keyword evidence="1" id="KW-0614">Plasmid</keyword>
<protein>
    <submittedName>
        <fullName evidence="1">Uncharacterized protein</fullName>
    </submittedName>
</protein>
<proteinExistence type="predicted"/>
<accession>A0A3G8EV35</accession>
<dbReference type="AlphaFoldDB" id="A0A3G8EV35"/>
<geneLocation type="plasmid" evidence="1">
    <name>pSa44-CIP-CRO</name>
</geneLocation>
<dbReference type="EMBL" id="MH430882">
    <property type="protein sequence ID" value="AZF85738.1"/>
    <property type="molecule type" value="Genomic_DNA"/>
</dbReference>
<gene>
    <name evidence="1" type="ORF">KADIGFNM_00234</name>
    <name evidence="2" type="ORF">KADIGFNM_00401</name>
</gene>
<name>A0A3G8EV35_SALET</name>
<dbReference type="EMBL" id="MH430881">
    <property type="protein sequence ID" value="AZF85571.1"/>
    <property type="molecule type" value="Genomic_DNA"/>
</dbReference>
<reference evidence="1" key="1">
    <citation type="submission" date="2018-06" db="EMBL/GenBank/DDBJ databases">
        <title>Plasmids in strain Sa44.</title>
        <authorList>
            <person name="Chen K."/>
            <person name="Chen S."/>
        </authorList>
    </citation>
    <scope>NUCLEOTIDE SEQUENCE</scope>
    <source>
        <strain evidence="1">3-5</strain>
        <plasmid evidence="2">pSa44-CIP</plasmid>
        <plasmid evidence="1">pSa44-CIP-CRO</plasmid>
    </source>
</reference>